<dbReference type="EMBL" id="NJGI01000001">
    <property type="protein sequence ID" value="PGH22441.1"/>
    <property type="molecule type" value="Genomic_DNA"/>
</dbReference>
<dbReference type="Gene3D" id="3.40.50.300">
    <property type="entry name" value="P-loop containing nucleotide triphosphate hydrolases"/>
    <property type="match status" value="2"/>
</dbReference>
<comment type="caution">
    <text evidence="4">The sequence shown here is derived from an EMBL/GenBank/DDBJ whole genome shotgun (WGS) entry which is preliminary data.</text>
</comment>
<dbReference type="Pfam" id="PF00271">
    <property type="entry name" value="Helicase_C"/>
    <property type="match status" value="1"/>
</dbReference>
<dbReference type="Pfam" id="PF04851">
    <property type="entry name" value="ResIII"/>
    <property type="match status" value="1"/>
</dbReference>
<evidence type="ECO:0000259" key="2">
    <source>
        <dbReference type="PROSITE" id="PS51192"/>
    </source>
</evidence>
<keyword evidence="4" id="KW-0347">Helicase</keyword>
<dbReference type="GO" id="GO:0003677">
    <property type="term" value="F:DNA binding"/>
    <property type="evidence" value="ECO:0007669"/>
    <property type="project" value="InterPro"/>
</dbReference>
<dbReference type="PANTHER" id="PTHR45766">
    <property type="entry name" value="DNA ANNEALING HELICASE AND ENDONUCLEASE ZRANB3 FAMILY MEMBER"/>
    <property type="match status" value="1"/>
</dbReference>
<keyword evidence="4" id="KW-0067">ATP-binding</keyword>
<sequence>MMLYQYQKDLLDKSLKNYIYPLGTGTGKTILSIHHYWKHAQGKRLIIIAPAQKVKEGGWDREINNFNKYYGMNIDYEVTSYGRLKHVEGDKNTYLIFDECHYIKNYKKSQRSKLALKLCKSSYGFCLLSATPASNGYQDLGNYMAIFGLYTSGYAYEKSNAIKKMNYMGFYEIVGWKNTKYIDKCWKAISSIALNKNDCLDLPDLVFEEKYFAAGDEYITIKKDRVLGDKLFDSSPKFIAGLRQYAGFNEKLEYLKEFRESTDSNILIFYNFKKEAEAIKQLIKVDYEVSGALTNIPDFKDFKNLKNKTTLVQIQAGGAGIELQYNSEVIFFSPTWSYQDYEQAIGRAYRIGQENKVTVYKYIGLNTIEEKVYASLNDKKDFVDKLLSLEDLGGYRWNKKK</sequence>
<protein>
    <submittedName>
        <fullName evidence="4">Helicase SNF</fullName>
    </submittedName>
</protein>
<dbReference type="RefSeq" id="WP_098702510.1">
    <property type="nucleotide sequence ID" value="NZ_NJGI01000001.1"/>
</dbReference>
<dbReference type="PROSITE" id="PS51192">
    <property type="entry name" value="HELICASE_ATP_BIND_1"/>
    <property type="match status" value="1"/>
</dbReference>
<evidence type="ECO:0000313" key="4">
    <source>
        <dbReference type="EMBL" id="PGH22441.1"/>
    </source>
</evidence>
<dbReference type="AlphaFoldDB" id="A0A2B7YN00"/>
<gene>
    <name evidence="4" type="ORF">RN96_04705</name>
</gene>
<evidence type="ECO:0000313" key="5">
    <source>
        <dbReference type="Proteomes" id="UP000222862"/>
    </source>
</evidence>
<dbReference type="GO" id="GO:0016787">
    <property type="term" value="F:hydrolase activity"/>
    <property type="evidence" value="ECO:0007669"/>
    <property type="project" value="UniProtKB-KW"/>
</dbReference>
<organism evidence="4 5">
    <name type="scientific">Fusobacterium nucleatum subsp. polymorphum</name>
    <name type="common">Fusobacterium polymorphum</name>
    <dbReference type="NCBI Taxonomy" id="76857"/>
    <lineage>
        <taxon>Bacteria</taxon>
        <taxon>Fusobacteriati</taxon>
        <taxon>Fusobacteriota</taxon>
        <taxon>Fusobacteriia</taxon>
        <taxon>Fusobacteriales</taxon>
        <taxon>Fusobacteriaceae</taxon>
        <taxon>Fusobacterium</taxon>
    </lineage>
</organism>
<dbReference type="InterPro" id="IPR049730">
    <property type="entry name" value="SNF2/RAD54-like_C"/>
</dbReference>
<keyword evidence="4" id="KW-0547">Nucleotide-binding</keyword>
<dbReference type="SUPFAM" id="SSF52540">
    <property type="entry name" value="P-loop containing nucleoside triphosphate hydrolases"/>
    <property type="match status" value="2"/>
</dbReference>
<evidence type="ECO:0000259" key="3">
    <source>
        <dbReference type="PROSITE" id="PS51194"/>
    </source>
</evidence>
<feature type="domain" description="Helicase C-terminal" evidence="3">
    <location>
        <begin position="247"/>
        <end position="393"/>
    </location>
</feature>
<dbReference type="PROSITE" id="PS51194">
    <property type="entry name" value="HELICASE_CTER"/>
    <property type="match status" value="1"/>
</dbReference>
<dbReference type="CDD" id="cd18793">
    <property type="entry name" value="SF2_C_SNF"/>
    <property type="match status" value="1"/>
</dbReference>
<dbReference type="InterPro" id="IPR006935">
    <property type="entry name" value="Helicase/UvrB_N"/>
</dbReference>
<dbReference type="GO" id="GO:0031297">
    <property type="term" value="P:replication fork processing"/>
    <property type="evidence" value="ECO:0007669"/>
    <property type="project" value="TreeGrafter"/>
</dbReference>
<evidence type="ECO:0000256" key="1">
    <source>
        <dbReference type="ARBA" id="ARBA00022801"/>
    </source>
</evidence>
<dbReference type="Proteomes" id="UP000222862">
    <property type="component" value="Unassembled WGS sequence"/>
</dbReference>
<reference evidence="4 5" key="1">
    <citation type="submission" date="2017-06" db="EMBL/GenBank/DDBJ databases">
        <title>Genome sequencing of Fusobacterium nucleatum subsp. polymorphum KCOM 1232 (=ChDC F37).</title>
        <authorList>
            <person name="Kook J.-K."/>
            <person name="Park S.-N."/>
            <person name="Lim Y.K."/>
            <person name="Roh H."/>
        </authorList>
    </citation>
    <scope>NUCLEOTIDE SEQUENCE [LARGE SCALE GENOMIC DNA]</scope>
    <source>
        <strain evidence="5">KCOM 1232 ( ChDC F37)</strain>
    </source>
</reference>
<dbReference type="GO" id="GO:0004386">
    <property type="term" value="F:helicase activity"/>
    <property type="evidence" value="ECO:0007669"/>
    <property type="project" value="UniProtKB-KW"/>
</dbReference>
<dbReference type="InterPro" id="IPR027417">
    <property type="entry name" value="P-loop_NTPase"/>
</dbReference>
<dbReference type="InterPro" id="IPR001650">
    <property type="entry name" value="Helicase_C-like"/>
</dbReference>
<name>A0A2B7YN00_FUSNP</name>
<accession>A0A2B7YN00</accession>
<dbReference type="GO" id="GO:0006281">
    <property type="term" value="P:DNA repair"/>
    <property type="evidence" value="ECO:0007669"/>
    <property type="project" value="TreeGrafter"/>
</dbReference>
<dbReference type="GO" id="GO:0005524">
    <property type="term" value="F:ATP binding"/>
    <property type="evidence" value="ECO:0007669"/>
    <property type="project" value="InterPro"/>
</dbReference>
<keyword evidence="1" id="KW-0378">Hydrolase</keyword>
<dbReference type="InterPro" id="IPR014001">
    <property type="entry name" value="Helicase_ATP-bd"/>
</dbReference>
<proteinExistence type="predicted"/>
<feature type="domain" description="Helicase ATP-binding" evidence="2">
    <location>
        <begin position="9"/>
        <end position="150"/>
    </location>
</feature>
<dbReference type="PANTHER" id="PTHR45766:SF6">
    <property type="entry name" value="SWI_SNF-RELATED MATRIX-ASSOCIATED ACTIN-DEPENDENT REGULATOR OF CHROMATIN SUBFAMILY A-LIKE PROTEIN 1"/>
    <property type="match status" value="1"/>
</dbReference>